<feature type="domain" description="CBS" evidence="3">
    <location>
        <begin position="149"/>
        <end position="206"/>
    </location>
</feature>
<dbReference type="SUPFAM" id="SSF54631">
    <property type="entry name" value="CBS-domain pair"/>
    <property type="match status" value="3"/>
</dbReference>
<sequence length="312" mass="34833">MNEVKAASDIMRRNLVTLTPECDVMDSVARLLRDNISGAPVLGADGGYLAVFSEKCCMNALTEPVETARAEGLHITRVREFMVSKLVTINPDMDVFDAIDHLLSRRISGAPVVDSRGHYLGIFSEKTAMRALIAALHDQLPGTSVNQYMNLDRNRIIHEDDSLLDIAHKFQETPYRRLPVLQGERLAGQVSRRDVLRAECRLACEVVERAKSNHASDNLRRAAQPRQIGPYMDTEALTASPSTDLLGITQMFLNSPYRRLPIVEEGRLLGQVSRRDLLEAAAELLRPKPERRGAETLYLSLVSSTAPESFRR</sequence>
<accession>A0ABP8M7P7</accession>
<dbReference type="InterPro" id="IPR000644">
    <property type="entry name" value="CBS_dom"/>
</dbReference>
<dbReference type="PANTHER" id="PTHR43080">
    <property type="entry name" value="CBS DOMAIN-CONTAINING PROTEIN CBSX3, MITOCHONDRIAL"/>
    <property type="match status" value="1"/>
</dbReference>
<evidence type="ECO:0000313" key="4">
    <source>
        <dbReference type="EMBL" id="GAA4445524.1"/>
    </source>
</evidence>
<organism evidence="4 5">
    <name type="scientific">Novipirellula rosea</name>
    <dbReference type="NCBI Taxonomy" id="1031540"/>
    <lineage>
        <taxon>Bacteria</taxon>
        <taxon>Pseudomonadati</taxon>
        <taxon>Planctomycetota</taxon>
        <taxon>Planctomycetia</taxon>
        <taxon>Pirellulales</taxon>
        <taxon>Pirellulaceae</taxon>
        <taxon>Novipirellula</taxon>
    </lineage>
</organism>
<dbReference type="PANTHER" id="PTHR43080:SF26">
    <property type="entry name" value="REGULATORY PROTEIN"/>
    <property type="match status" value="1"/>
</dbReference>
<dbReference type="Proteomes" id="UP001500840">
    <property type="component" value="Unassembled WGS sequence"/>
</dbReference>
<comment type="caution">
    <text evidence="4">The sequence shown here is derived from an EMBL/GenBank/DDBJ whole genome shotgun (WGS) entry which is preliminary data.</text>
</comment>
<protein>
    <recommendedName>
        <fullName evidence="3">CBS domain-containing protein</fullName>
    </recommendedName>
</protein>
<dbReference type="InterPro" id="IPR051257">
    <property type="entry name" value="Diverse_CBS-Domain"/>
</dbReference>
<evidence type="ECO:0000259" key="3">
    <source>
        <dbReference type="PROSITE" id="PS51371"/>
    </source>
</evidence>
<proteinExistence type="predicted"/>
<reference evidence="5" key="1">
    <citation type="journal article" date="2019" name="Int. J. Syst. Evol. Microbiol.">
        <title>The Global Catalogue of Microorganisms (GCM) 10K type strain sequencing project: providing services to taxonomists for standard genome sequencing and annotation.</title>
        <authorList>
            <consortium name="The Broad Institute Genomics Platform"/>
            <consortium name="The Broad Institute Genome Sequencing Center for Infectious Disease"/>
            <person name="Wu L."/>
            <person name="Ma J."/>
        </authorList>
    </citation>
    <scope>NUCLEOTIDE SEQUENCE [LARGE SCALE GENOMIC DNA]</scope>
    <source>
        <strain evidence="5">JCM 17759</strain>
    </source>
</reference>
<dbReference type="InterPro" id="IPR046342">
    <property type="entry name" value="CBS_dom_sf"/>
</dbReference>
<evidence type="ECO:0000256" key="1">
    <source>
        <dbReference type="ARBA" id="ARBA00023122"/>
    </source>
</evidence>
<feature type="domain" description="CBS" evidence="3">
    <location>
        <begin position="232"/>
        <end position="290"/>
    </location>
</feature>
<keyword evidence="5" id="KW-1185">Reference proteome</keyword>
<keyword evidence="1 2" id="KW-0129">CBS domain</keyword>
<dbReference type="PROSITE" id="PS51371">
    <property type="entry name" value="CBS"/>
    <property type="match status" value="4"/>
</dbReference>
<feature type="domain" description="CBS" evidence="3">
    <location>
        <begin position="11"/>
        <end position="67"/>
    </location>
</feature>
<dbReference type="CDD" id="cd02205">
    <property type="entry name" value="CBS_pair_SF"/>
    <property type="match status" value="1"/>
</dbReference>
<dbReference type="SMART" id="SM00116">
    <property type="entry name" value="CBS"/>
    <property type="match status" value="3"/>
</dbReference>
<feature type="domain" description="CBS" evidence="3">
    <location>
        <begin position="82"/>
        <end position="139"/>
    </location>
</feature>
<dbReference type="EMBL" id="BAABGA010000008">
    <property type="protein sequence ID" value="GAA4445524.1"/>
    <property type="molecule type" value="Genomic_DNA"/>
</dbReference>
<name>A0ABP8M7P7_9BACT</name>
<dbReference type="Pfam" id="PF00571">
    <property type="entry name" value="CBS"/>
    <property type="match status" value="4"/>
</dbReference>
<dbReference type="Gene3D" id="3.10.580.10">
    <property type="entry name" value="CBS-domain"/>
    <property type="match status" value="3"/>
</dbReference>
<gene>
    <name evidence="4" type="ORF">GCM10023156_05200</name>
</gene>
<evidence type="ECO:0000256" key="2">
    <source>
        <dbReference type="PROSITE-ProRule" id="PRU00703"/>
    </source>
</evidence>
<dbReference type="RefSeq" id="WP_345319122.1">
    <property type="nucleotide sequence ID" value="NZ_BAABGA010000008.1"/>
</dbReference>
<evidence type="ECO:0000313" key="5">
    <source>
        <dbReference type="Proteomes" id="UP001500840"/>
    </source>
</evidence>